<dbReference type="Pfam" id="PF03466">
    <property type="entry name" value="LysR_substrate"/>
    <property type="match status" value="1"/>
</dbReference>
<evidence type="ECO:0000256" key="3">
    <source>
        <dbReference type="ARBA" id="ARBA00023125"/>
    </source>
</evidence>
<keyword evidence="4" id="KW-0804">Transcription</keyword>
<dbReference type="InterPro" id="IPR036388">
    <property type="entry name" value="WH-like_DNA-bd_sf"/>
</dbReference>
<dbReference type="PANTHER" id="PTHR30537:SF5">
    <property type="entry name" value="HTH-TYPE TRANSCRIPTIONAL ACTIVATOR TTDR-RELATED"/>
    <property type="match status" value="1"/>
</dbReference>
<sequence>MRTIRHADPNAVLAFLEVVEQKGFRRAARTLGISKSTLSTRVAELEEHLGARLLARTTRSVTLTDIGASFYRDAARAMAALRAAEAMVSDRQAHPSGNLRITAAFEFGQVFMGTLLARYTSRYPDVTLEIELVDRRVNLVEEGYDLALRFGHLDDSGLIARRLDRSRQRMGVFASPEYLRRAGVPKDPRDLAAHRTLVMRGAQTPTTWTFRGDRKARTVSVTPYLAVNSYVVLSELAIAGVGIARLPMANAAHALDDGRLVEVLPRFAPSAVPLFAVYPSARNVSPAVRAMIDLLIEHFEVAGGVD</sequence>
<dbReference type="Proteomes" id="UP001379533">
    <property type="component" value="Chromosome"/>
</dbReference>
<evidence type="ECO:0000256" key="2">
    <source>
        <dbReference type="ARBA" id="ARBA00023015"/>
    </source>
</evidence>
<evidence type="ECO:0000256" key="4">
    <source>
        <dbReference type="ARBA" id="ARBA00023163"/>
    </source>
</evidence>
<keyword evidence="3" id="KW-0238">DNA-binding</keyword>
<dbReference type="Gene3D" id="3.40.190.290">
    <property type="match status" value="1"/>
</dbReference>
<dbReference type="PROSITE" id="PS50931">
    <property type="entry name" value="HTH_LYSR"/>
    <property type="match status" value="1"/>
</dbReference>
<evidence type="ECO:0000259" key="5">
    <source>
        <dbReference type="PROSITE" id="PS50931"/>
    </source>
</evidence>
<feature type="domain" description="HTH lysR-type" evidence="5">
    <location>
        <begin position="14"/>
        <end position="64"/>
    </location>
</feature>
<dbReference type="PANTHER" id="PTHR30537">
    <property type="entry name" value="HTH-TYPE TRANSCRIPTIONAL REGULATOR"/>
    <property type="match status" value="1"/>
</dbReference>
<dbReference type="Gene3D" id="1.10.10.10">
    <property type="entry name" value="Winged helix-like DNA-binding domain superfamily/Winged helix DNA-binding domain"/>
    <property type="match status" value="1"/>
</dbReference>
<organism evidence="6 7">
    <name type="scientific">Pendulispora brunnea</name>
    <dbReference type="NCBI Taxonomy" id="2905690"/>
    <lineage>
        <taxon>Bacteria</taxon>
        <taxon>Pseudomonadati</taxon>
        <taxon>Myxococcota</taxon>
        <taxon>Myxococcia</taxon>
        <taxon>Myxococcales</taxon>
        <taxon>Sorangiineae</taxon>
        <taxon>Pendulisporaceae</taxon>
        <taxon>Pendulispora</taxon>
    </lineage>
</organism>
<comment type="similarity">
    <text evidence="1">Belongs to the LysR transcriptional regulatory family.</text>
</comment>
<reference evidence="6 7" key="1">
    <citation type="submission" date="2021-12" db="EMBL/GenBank/DDBJ databases">
        <title>Discovery of the Pendulisporaceae a myxobacterial family with distinct sporulation behavior and unique specialized metabolism.</title>
        <authorList>
            <person name="Garcia R."/>
            <person name="Popoff A."/>
            <person name="Bader C.D."/>
            <person name="Loehr J."/>
            <person name="Walesch S."/>
            <person name="Walt C."/>
            <person name="Boldt J."/>
            <person name="Bunk B."/>
            <person name="Haeckl F.J.F.P.J."/>
            <person name="Gunesch A.P."/>
            <person name="Birkelbach J."/>
            <person name="Nuebel U."/>
            <person name="Pietschmann T."/>
            <person name="Bach T."/>
            <person name="Mueller R."/>
        </authorList>
    </citation>
    <scope>NUCLEOTIDE SEQUENCE [LARGE SCALE GENOMIC DNA]</scope>
    <source>
        <strain evidence="6 7">MSr12523</strain>
    </source>
</reference>
<evidence type="ECO:0000256" key="1">
    <source>
        <dbReference type="ARBA" id="ARBA00009437"/>
    </source>
</evidence>
<evidence type="ECO:0000313" key="6">
    <source>
        <dbReference type="EMBL" id="WXA92558.1"/>
    </source>
</evidence>
<dbReference type="PRINTS" id="PR00039">
    <property type="entry name" value="HTHLYSR"/>
</dbReference>
<name>A0ABZ2K5C5_9BACT</name>
<dbReference type="InterPro" id="IPR000847">
    <property type="entry name" value="LysR_HTH_N"/>
</dbReference>
<proteinExistence type="inferred from homology"/>
<dbReference type="EMBL" id="CP089982">
    <property type="protein sequence ID" value="WXA92558.1"/>
    <property type="molecule type" value="Genomic_DNA"/>
</dbReference>
<dbReference type="RefSeq" id="WP_394843161.1">
    <property type="nucleotide sequence ID" value="NZ_CP089982.1"/>
</dbReference>
<dbReference type="InterPro" id="IPR005119">
    <property type="entry name" value="LysR_subst-bd"/>
</dbReference>
<gene>
    <name evidence="6" type="ORF">LZC95_39690</name>
</gene>
<protein>
    <submittedName>
        <fullName evidence="6">LysR family transcriptional regulator</fullName>
    </submittedName>
</protein>
<keyword evidence="2" id="KW-0805">Transcription regulation</keyword>
<evidence type="ECO:0000313" key="7">
    <source>
        <dbReference type="Proteomes" id="UP001379533"/>
    </source>
</evidence>
<accession>A0ABZ2K5C5</accession>
<dbReference type="CDD" id="cd08422">
    <property type="entry name" value="PBP2_CrgA_like"/>
    <property type="match status" value="1"/>
</dbReference>
<dbReference type="SUPFAM" id="SSF46785">
    <property type="entry name" value="Winged helix' DNA-binding domain"/>
    <property type="match status" value="1"/>
</dbReference>
<dbReference type="InterPro" id="IPR036390">
    <property type="entry name" value="WH_DNA-bd_sf"/>
</dbReference>
<dbReference type="SUPFAM" id="SSF53850">
    <property type="entry name" value="Periplasmic binding protein-like II"/>
    <property type="match status" value="1"/>
</dbReference>
<dbReference type="InterPro" id="IPR058163">
    <property type="entry name" value="LysR-type_TF_proteobact-type"/>
</dbReference>
<dbReference type="Pfam" id="PF00126">
    <property type="entry name" value="HTH_1"/>
    <property type="match status" value="1"/>
</dbReference>
<keyword evidence="7" id="KW-1185">Reference proteome</keyword>